<proteinExistence type="inferred from homology"/>
<reference evidence="11" key="2">
    <citation type="submission" date="2020-05" db="UniProtKB">
        <authorList>
            <consortium name="EnsemblMetazoa"/>
        </authorList>
    </citation>
    <scope>IDENTIFICATION</scope>
    <source>
        <strain evidence="11">Epiroticus2</strain>
    </source>
</reference>
<evidence type="ECO:0000256" key="2">
    <source>
        <dbReference type="ARBA" id="ARBA00022525"/>
    </source>
</evidence>
<organism evidence="11 12">
    <name type="scientific">Anopheles epiroticus</name>
    <dbReference type="NCBI Taxonomy" id="199890"/>
    <lineage>
        <taxon>Eukaryota</taxon>
        <taxon>Metazoa</taxon>
        <taxon>Ecdysozoa</taxon>
        <taxon>Arthropoda</taxon>
        <taxon>Hexapoda</taxon>
        <taxon>Insecta</taxon>
        <taxon>Pterygota</taxon>
        <taxon>Neoptera</taxon>
        <taxon>Endopterygota</taxon>
        <taxon>Diptera</taxon>
        <taxon>Nematocera</taxon>
        <taxon>Culicoidea</taxon>
        <taxon>Culicidae</taxon>
        <taxon>Anophelinae</taxon>
        <taxon>Anopheles</taxon>
    </lineage>
</organism>
<sequence>MKIFREIVLFSVVFLVASAAPNEVDLAPEDPNVPYSTTGELNDDVEHVNAAAADNIIATDGYSLFPGQFAYHAEVGVKVKQYTGFFKRSGALITPNYVLMQAHFLGQNVFDYEFDYGEIGLGAVFNGSVQWEQRIRFSVNGILFHPLYRHKSDWNTILNNIALIHMERPATLSRYVQPIRLPLLSDQRTYEMMEGTAVGASDTIIPTYARNQVMPNAQCLSGFPTDYAEQHLCTNSYVGGSFCNLQQSSSLAIEDETGQRLVGIATYVYGFLVGLVASVEDTSSEQEIGLRYVYPEQSARVDQTPKSKYDNRLATDGYVAFPGQFPYYARIELAIIYTRLYFQVCAGALITPNYVLSTKYCLSVSDREQLQYGVAGLAFGEWEQLVNFTTSGINVHPYVLPIRLPRTSDTRTYVEMEATSGGPRYVRNMVMANDDCNQEHPYQYFSDEHVCTDAYIGGAFCGRLYGSPLAIEDESGMVLIGLANAIYWCEVNYPTRYTRVANFRDWIQDNSNYLFDC</sequence>
<dbReference type="SMART" id="SM00020">
    <property type="entry name" value="Tryp_SPc"/>
    <property type="match status" value="1"/>
</dbReference>
<feature type="chain" id="PRO_5008131264" description="Peptidase S1 domain-containing protein" evidence="9">
    <location>
        <begin position="20"/>
        <end position="517"/>
    </location>
</feature>
<keyword evidence="5" id="KW-0391">Immunity</keyword>
<dbReference type="AlphaFoldDB" id="A0A182PHI1"/>
<evidence type="ECO:0000313" key="12">
    <source>
        <dbReference type="Proteomes" id="UP000075885"/>
    </source>
</evidence>
<keyword evidence="7" id="KW-0325">Glycoprotein</keyword>
<evidence type="ECO:0000256" key="3">
    <source>
        <dbReference type="ARBA" id="ARBA00022588"/>
    </source>
</evidence>
<dbReference type="STRING" id="199890.A0A182PHI1"/>
<dbReference type="EnsemblMetazoa" id="AEPI006390-RA">
    <property type="protein sequence ID" value="AEPI006390-PA"/>
    <property type="gene ID" value="AEPI006390"/>
</dbReference>
<evidence type="ECO:0000259" key="10">
    <source>
        <dbReference type="PROSITE" id="PS50240"/>
    </source>
</evidence>
<comment type="subcellular location">
    <subcellularLocation>
        <location evidence="1">Secreted</location>
    </subcellularLocation>
</comment>
<comment type="similarity">
    <text evidence="8">Belongs to the peptidase S1 family. CLIP subfamily.</text>
</comment>
<name>A0A182PHI1_9DIPT</name>
<dbReference type="InterPro" id="IPR001254">
    <property type="entry name" value="Trypsin_dom"/>
</dbReference>
<keyword evidence="12" id="KW-1185">Reference proteome</keyword>
<dbReference type="SUPFAM" id="SSF50494">
    <property type="entry name" value="Trypsin-like serine proteases"/>
    <property type="match status" value="2"/>
</dbReference>
<dbReference type="Gene3D" id="2.40.10.10">
    <property type="entry name" value="Trypsin-like serine proteases"/>
    <property type="match status" value="3"/>
</dbReference>
<protein>
    <recommendedName>
        <fullName evidence="10">Peptidase S1 domain-containing protein</fullName>
    </recommendedName>
</protein>
<reference evidence="12" key="1">
    <citation type="submission" date="2013-03" db="EMBL/GenBank/DDBJ databases">
        <title>The Genome Sequence of Anopheles epiroticus epiroticus2.</title>
        <authorList>
            <consortium name="The Broad Institute Genomics Platform"/>
            <person name="Neafsey D.E."/>
            <person name="Howell P."/>
            <person name="Walker B."/>
            <person name="Young S.K."/>
            <person name="Zeng Q."/>
            <person name="Gargeya S."/>
            <person name="Fitzgerald M."/>
            <person name="Haas B."/>
            <person name="Abouelleil A."/>
            <person name="Allen A.W."/>
            <person name="Alvarado L."/>
            <person name="Arachchi H.M."/>
            <person name="Berlin A.M."/>
            <person name="Chapman S.B."/>
            <person name="Gainer-Dewar J."/>
            <person name="Goldberg J."/>
            <person name="Griggs A."/>
            <person name="Gujja S."/>
            <person name="Hansen M."/>
            <person name="Howarth C."/>
            <person name="Imamovic A."/>
            <person name="Ireland A."/>
            <person name="Larimer J."/>
            <person name="McCowan C."/>
            <person name="Murphy C."/>
            <person name="Pearson M."/>
            <person name="Poon T.W."/>
            <person name="Priest M."/>
            <person name="Roberts A."/>
            <person name="Saif S."/>
            <person name="Shea T."/>
            <person name="Sisk P."/>
            <person name="Sykes S."/>
            <person name="Wortman J."/>
            <person name="Nusbaum C."/>
            <person name="Birren B."/>
        </authorList>
    </citation>
    <scope>NUCLEOTIDE SEQUENCE [LARGE SCALE GENOMIC DNA]</scope>
    <source>
        <strain evidence="12">Epiroticus2</strain>
    </source>
</reference>
<dbReference type="GO" id="GO:0004252">
    <property type="term" value="F:serine-type endopeptidase activity"/>
    <property type="evidence" value="ECO:0007669"/>
    <property type="project" value="InterPro"/>
</dbReference>
<evidence type="ECO:0000256" key="9">
    <source>
        <dbReference type="SAM" id="SignalP"/>
    </source>
</evidence>
<dbReference type="InterPro" id="IPR043504">
    <property type="entry name" value="Peptidase_S1_PA_chymotrypsin"/>
</dbReference>
<evidence type="ECO:0000256" key="5">
    <source>
        <dbReference type="ARBA" id="ARBA00022859"/>
    </source>
</evidence>
<evidence type="ECO:0000256" key="4">
    <source>
        <dbReference type="ARBA" id="ARBA00022729"/>
    </source>
</evidence>
<accession>A0A182PHI1</accession>
<evidence type="ECO:0000256" key="7">
    <source>
        <dbReference type="ARBA" id="ARBA00023180"/>
    </source>
</evidence>
<dbReference type="GO" id="GO:0005576">
    <property type="term" value="C:extracellular region"/>
    <property type="evidence" value="ECO:0007669"/>
    <property type="project" value="UniProtKB-SubCell"/>
</dbReference>
<evidence type="ECO:0000313" key="11">
    <source>
        <dbReference type="EnsemblMetazoa" id="AEPI006390-PA"/>
    </source>
</evidence>
<dbReference type="InterPro" id="IPR051487">
    <property type="entry name" value="Ser/Thr_Proteases_Immune/Dev"/>
</dbReference>
<evidence type="ECO:0000256" key="1">
    <source>
        <dbReference type="ARBA" id="ARBA00004613"/>
    </source>
</evidence>
<feature type="domain" description="Peptidase S1" evidence="10">
    <location>
        <begin position="58"/>
        <end position="512"/>
    </location>
</feature>
<dbReference type="VEuPathDB" id="VectorBase:AEPI006390"/>
<dbReference type="PANTHER" id="PTHR24256">
    <property type="entry name" value="TRYPTASE-RELATED"/>
    <property type="match status" value="1"/>
</dbReference>
<keyword evidence="6" id="KW-1015">Disulfide bond</keyword>
<dbReference type="GO" id="GO:0045087">
    <property type="term" value="P:innate immune response"/>
    <property type="evidence" value="ECO:0007669"/>
    <property type="project" value="UniProtKB-KW"/>
</dbReference>
<dbReference type="PROSITE" id="PS50240">
    <property type="entry name" value="TRYPSIN_DOM"/>
    <property type="match status" value="1"/>
</dbReference>
<dbReference type="InterPro" id="IPR009003">
    <property type="entry name" value="Peptidase_S1_PA"/>
</dbReference>
<dbReference type="GO" id="GO:0006508">
    <property type="term" value="P:proteolysis"/>
    <property type="evidence" value="ECO:0007669"/>
    <property type="project" value="InterPro"/>
</dbReference>
<dbReference type="Proteomes" id="UP000075885">
    <property type="component" value="Unassembled WGS sequence"/>
</dbReference>
<evidence type="ECO:0000256" key="8">
    <source>
        <dbReference type="ARBA" id="ARBA00024195"/>
    </source>
</evidence>
<keyword evidence="4 9" id="KW-0732">Signal</keyword>
<evidence type="ECO:0000256" key="6">
    <source>
        <dbReference type="ARBA" id="ARBA00023157"/>
    </source>
</evidence>
<dbReference type="Pfam" id="PF00089">
    <property type="entry name" value="Trypsin"/>
    <property type="match status" value="2"/>
</dbReference>
<keyword evidence="3" id="KW-0399">Innate immunity</keyword>
<keyword evidence="2" id="KW-0964">Secreted</keyword>
<feature type="signal peptide" evidence="9">
    <location>
        <begin position="1"/>
        <end position="19"/>
    </location>
</feature>